<feature type="transmembrane region" description="Helical" evidence="1">
    <location>
        <begin position="40"/>
        <end position="58"/>
    </location>
</feature>
<gene>
    <name evidence="2" type="primary">spmB</name>
    <name evidence="2" type="ORF">HLPCO_001147</name>
</gene>
<keyword evidence="1" id="KW-0472">Membrane</keyword>
<dbReference type="FunCoup" id="F7PVM7">
    <property type="interactions" value="14"/>
</dbReference>
<keyword evidence="1" id="KW-0812">Transmembrane</keyword>
<evidence type="ECO:0000313" key="2">
    <source>
        <dbReference type="EMBL" id="ERJ12807.1"/>
    </source>
</evidence>
<protein>
    <submittedName>
        <fullName evidence="2">Spore maturation protein B</fullName>
        <ecNumber evidence="2">6.1.1.16</ecNumber>
    </submittedName>
</protein>
<dbReference type="EMBL" id="AFNU02000003">
    <property type="protein sequence ID" value="ERJ12807.1"/>
    <property type="molecule type" value="Genomic_DNA"/>
</dbReference>
<dbReference type="AlphaFoldDB" id="F7PVM7"/>
<keyword evidence="3" id="KW-1185">Reference proteome</keyword>
<evidence type="ECO:0000313" key="3">
    <source>
        <dbReference type="Proteomes" id="UP000005707"/>
    </source>
</evidence>
<dbReference type="RefSeq" id="WP_008825782.1">
    <property type="nucleotide sequence ID" value="NZ_AFNU02000003.1"/>
</dbReference>
<dbReference type="PANTHER" id="PTHR35793">
    <property type="entry name" value="INNER MEMBRANE PROTEIN YJIG"/>
    <property type="match status" value="1"/>
</dbReference>
<proteinExistence type="predicted"/>
<sequence length="170" mass="18780">MNVTIYIIPVAILSLMIYANFKGINAYDSFIKGAKEGVKYVYEILPYVASMIIATTVFRSSNVLQDSFKFLFSSVDAFYTDIMTLAFFRPISGVASLAVLHDILKGYGPDSFPGMLASTIQGGTDTTLYIITVYFGAIGIKESRYALKAGLLVDIISFICAFFVVKYYLL</sequence>
<keyword evidence="2" id="KW-0436">Ligase</keyword>
<feature type="transmembrane region" description="Helical" evidence="1">
    <location>
        <begin position="6"/>
        <end position="28"/>
    </location>
</feature>
<name>F7PVM7_9MOLU</name>
<organism evidence="2 3">
    <name type="scientific">Haloplasma contractile SSD-17B</name>
    <dbReference type="NCBI Taxonomy" id="1033810"/>
    <lineage>
        <taxon>Bacteria</taxon>
        <taxon>Bacillati</taxon>
        <taxon>Mycoplasmatota</taxon>
        <taxon>Mollicutes</taxon>
        <taxon>Haloplasmatales</taxon>
        <taxon>Haloplasmataceae</taxon>
        <taxon>Haloplasma</taxon>
    </lineage>
</organism>
<dbReference type="STRING" id="1033810.HLPCO_001147"/>
<dbReference type="eggNOG" id="COG0700">
    <property type="taxonomic scope" value="Bacteria"/>
</dbReference>
<dbReference type="InParanoid" id="F7PVM7"/>
<dbReference type="EC" id="6.1.1.16" evidence="2"/>
<reference evidence="2 3" key="1">
    <citation type="journal article" date="2011" name="J. Bacteriol.">
        <title>Genome sequence of Haloplasma contractile, an unusual contractile bacterium from a deep-sea anoxic brine lake.</title>
        <authorList>
            <person name="Antunes A."/>
            <person name="Alam I."/>
            <person name="El Dorry H."/>
            <person name="Siam R."/>
            <person name="Robertson A."/>
            <person name="Bajic V.B."/>
            <person name="Stingl U."/>
        </authorList>
    </citation>
    <scope>NUCLEOTIDE SEQUENCE [LARGE SCALE GENOMIC DNA]</scope>
    <source>
        <strain evidence="2 3">SSD-17B</strain>
    </source>
</reference>
<dbReference type="GO" id="GO:0004817">
    <property type="term" value="F:cysteine-tRNA ligase activity"/>
    <property type="evidence" value="ECO:0007669"/>
    <property type="project" value="UniProtKB-EC"/>
</dbReference>
<dbReference type="Proteomes" id="UP000005707">
    <property type="component" value="Unassembled WGS sequence"/>
</dbReference>
<reference evidence="2 3" key="2">
    <citation type="journal article" date="2013" name="PLoS ONE">
        <title>INDIGO - INtegrated Data Warehouse of MIcrobial GenOmes with Examples from the Red Sea Extremophiles.</title>
        <authorList>
            <person name="Alam I."/>
            <person name="Antunes A."/>
            <person name="Kamau A.A."/>
            <person name="Ba Alawi W."/>
            <person name="Kalkatawi M."/>
            <person name="Stingl U."/>
            <person name="Bajic V.B."/>
        </authorList>
    </citation>
    <scope>NUCLEOTIDE SEQUENCE [LARGE SCALE GENOMIC DNA]</scope>
    <source>
        <strain evidence="2 3">SSD-17B</strain>
    </source>
</reference>
<comment type="caution">
    <text evidence="2">The sequence shown here is derived from an EMBL/GenBank/DDBJ whole genome shotgun (WGS) entry which is preliminary data.</text>
</comment>
<evidence type="ECO:0000256" key="1">
    <source>
        <dbReference type="SAM" id="Phobius"/>
    </source>
</evidence>
<dbReference type="InterPro" id="IPR052549">
    <property type="entry name" value="SpmB"/>
</dbReference>
<dbReference type="GO" id="GO:0005886">
    <property type="term" value="C:plasma membrane"/>
    <property type="evidence" value="ECO:0007669"/>
    <property type="project" value="TreeGrafter"/>
</dbReference>
<keyword evidence="1" id="KW-1133">Transmembrane helix</keyword>
<accession>F7PVM7</accession>
<feature type="transmembrane region" description="Helical" evidence="1">
    <location>
        <begin position="78"/>
        <end position="100"/>
    </location>
</feature>
<dbReference type="PANTHER" id="PTHR35793:SF2">
    <property type="entry name" value="INNER MEMBRANE PROTEIN YJIG"/>
    <property type="match status" value="1"/>
</dbReference>
<feature type="transmembrane region" description="Helical" evidence="1">
    <location>
        <begin position="151"/>
        <end position="169"/>
    </location>
</feature>